<keyword evidence="2" id="KW-0560">Oxidoreductase</keyword>
<protein>
    <recommendedName>
        <fullName evidence="3">Glutamate/phenylalanine/leucine/valine/L-tryptophan dehydrogenase C-terminal domain-containing protein</fullName>
    </recommendedName>
</protein>
<dbReference type="InterPro" id="IPR046346">
    <property type="entry name" value="Aminoacid_DH-like_N_sf"/>
</dbReference>
<evidence type="ECO:0000313" key="5">
    <source>
        <dbReference type="Proteomes" id="UP001569414"/>
    </source>
</evidence>
<dbReference type="InterPro" id="IPR036291">
    <property type="entry name" value="NAD(P)-bd_dom_sf"/>
</dbReference>
<dbReference type="Gene3D" id="3.40.50.720">
    <property type="entry name" value="NAD(P)-binding Rossmann-like Domain"/>
    <property type="match status" value="1"/>
</dbReference>
<dbReference type="RefSeq" id="WP_371843435.1">
    <property type="nucleotide sequence ID" value="NZ_JBGMEL010000008.1"/>
</dbReference>
<evidence type="ECO:0000256" key="2">
    <source>
        <dbReference type="ARBA" id="ARBA00023002"/>
    </source>
</evidence>
<dbReference type="EMBL" id="JBGMEL010000008">
    <property type="protein sequence ID" value="MFA0790839.1"/>
    <property type="molecule type" value="Genomic_DNA"/>
</dbReference>
<proteinExistence type="inferred from homology"/>
<dbReference type="Gene3D" id="3.40.50.10860">
    <property type="entry name" value="Leucine Dehydrogenase, chain A, domain 1"/>
    <property type="match status" value="1"/>
</dbReference>
<organism evidence="4 5">
    <name type="scientific">Microbulbifer echini</name>
    <dbReference type="NCBI Taxonomy" id="1529067"/>
    <lineage>
        <taxon>Bacteria</taxon>
        <taxon>Pseudomonadati</taxon>
        <taxon>Pseudomonadota</taxon>
        <taxon>Gammaproteobacteria</taxon>
        <taxon>Cellvibrionales</taxon>
        <taxon>Microbulbiferaceae</taxon>
        <taxon>Microbulbifer</taxon>
    </lineage>
</organism>
<dbReference type="SUPFAM" id="SSF53223">
    <property type="entry name" value="Aminoacid dehydrogenase-like, N-terminal domain"/>
    <property type="match status" value="1"/>
</dbReference>
<evidence type="ECO:0000256" key="1">
    <source>
        <dbReference type="ARBA" id="ARBA00006382"/>
    </source>
</evidence>
<comment type="caution">
    <text evidence="4">The sequence shown here is derived from an EMBL/GenBank/DDBJ whole genome shotgun (WGS) entry which is preliminary data.</text>
</comment>
<dbReference type="SMART" id="SM00839">
    <property type="entry name" value="ELFV_dehydrog"/>
    <property type="match status" value="1"/>
</dbReference>
<evidence type="ECO:0000313" key="4">
    <source>
        <dbReference type="EMBL" id="MFA0790839.1"/>
    </source>
</evidence>
<sequence length="324" mass="35159">MSIDLLSIDMSCGTIHFACTKKSSLPANGGLRVLTYQKDTYAAEEACQLAEQMQIKHKTYHTGFRGGKIVANVSSLSQAAFDEVITTAAVELNKRKGDFFTGADLNFGDVQVMQLEEKTQYVLAALGSKVHYAEATASGVIGAIAAGKSALNIQSAKVLVHGAGAVGSRVVKRLIKMGEGVSVFDVVVEKADIPGAVNTRSKENWMSEDWDIVVFASVSRVIDVVLARKLKAKVLVCAANLPFTSKAQHIMEAKGTIVFDEGISSAGAVIADSIEFYNPIVWKSVNPQQVYNFIFCRISEACFKRLAARYPHLSYLGRQFTIYD</sequence>
<feature type="domain" description="Glutamate/phenylalanine/leucine/valine/L-tryptophan dehydrogenase C-terminal" evidence="3">
    <location>
        <begin position="129"/>
        <end position="306"/>
    </location>
</feature>
<name>A0ABV4NMR5_9GAMM</name>
<dbReference type="InterPro" id="IPR006096">
    <property type="entry name" value="Glu/Leu/Phe/Val/Trp_DH_C"/>
</dbReference>
<dbReference type="InterPro" id="IPR016211">
    <property type="entry name" value="Glu/Phe/Leu/Val/Trp_DH_bac/arc"/>
</dbReference>
<dbReference type="SUPFAM" id="SSF51735">
    <property type="entry name" value="NAD(P)-binding Rossmann-fold domains"/>
    <property type="match status" value="1"/>
</dbReference>
<reference evidence="4 5" key="1">
    <citation type="submission" date="2024-08" db="EMBL/GenBank/DDBJ databases">
        <authorList>
            <person name="Ishaq N."/>
        </authorList>
    </citation>
    <scope>NUCLEOTIDE SEQUENCE [LARGE SCALE GENOMIC DNA]</scope>
    <source>
        <strain evidence="4 5">JCM 30400</strain>
    </source>
</reference>
<dbReference type="PANTHER" id="PTHR42722:SF1">
    <property type="entry name" value="VALINE DEHYDROGENASE"/>
    <property type="match status" value="1"/>
</dbReference>
<dbReference type="Pfam" id="PF00208">
    <property type="entry name" value="ELFV_dehydrog"/>
    <property type="match status" value="1"/>
</dbReference>
<dbReference type="PANTHER" id="PTHR42722">
    <property type="entry name" value="LEUCINE DEHYDROGENASE"/>
    <property type="match status" value="1"/>
</dbReference>
<dbReference type="Proteomes" id="UP001569414">
    <property type="component" value="Unassembled WGS sequence"/>
</dbReference>
<keyword evidence="5" id="KW-1185">Reference proteome</keyword>
<comment type="similarity">
    <text evidence="1">Belongs to the Glu/Leu/Phe/Val dehydrogenases family.</text>
</comment>
<gene>
    <name evidence="4" type="ORF">ACCI51_09810</name>
</gene>
<accession>A0ABV4NMR5</accession>
<evidence type="ECO:0000259" key="3">
    <source>
        <dbReference type="SMART" id="SM00839"/>
    </source>
</evidence>